<organism evidence="2 3">
    <name type="scientific">Bradyrhizobium huanghuaihaiense</name>
    <dbReference type="NCBI Taxonomy" id="990078"/>
    <lineage>
        <taxon>Bacteria</taxon>
        <taxon>Pseudomonadati</taxon>
        <taxon>Pseudomonadota</taxon>
        <taxon>Alphaproteobacteria</taxon>
        <taxon>Hyphomicrobiales</taxon>
        <taxon>Nitrobacteraceae</taxon>
        <taxon>Bradyrhizobium</taxon>
    </lineage>
</organism>
<evidence type="ECO:0000313" key="2">
    <source>
        <dbReference type="EMBL" id="TWI70881.1"/>
    </source>
</evidence>
<dbReference type="EMBL" id="VLLA01000007">
    <property type="protein sequence ID" value="TWI70881.1"/>
    <property type="molecule type" value="Genomic_DNA"/>
</dbReference>
<sequence length="83" mass="9310">MRSYMRSVLAKFPRSVRRLTIYDQLNPAYAKYYTRAEAEALLSDAGFADVQLYHRHGYSWTVSGTRPAASPGQSATENIKGGH</sequence>
<protein>
    <submittedName>
        <fullName evidence="2">Uncharacterized protein</fullName>
    </submittedName>
</protein>
<keyword evidence="3" id="KW-1185">Reference proteome</keyword>
<evidence type="ECO:0000256" key="1">
    <source>
        <dbReference type="SAM" id="MobiDB-lite"/>
    </source>
</evidence>
<gene>
    <name evidence="2" type="ORF">IQ16_03294</name>
</gene>
<feature type="region of interest" description="Disordered" evidence="1">
    <location>
        <begin position="64"/>
        <end position="83"/>
    </location>
</feature>
<evidence type="ECO:0000313" key="3">
    <source>
        <dbReference type="Proteomes" id="UP000316291"/>
    </source>
</evidence>
<comment type="caution">
    <text evidence="2">The sequence shown here is derived from an EMBL/GenBank/DDBJ whole genome shotgun (WGS) entry which is preliminary data.</text>
</comment>
<dbReference type="Proteomes" id="UP000316291">
    <property type="component" value="Unassembled WGS sequence"/>
</dbReference>
<dbReference type="AlphaFoldDB" id="A0A562RP64"/>
<proteinExistence type="predicted"/>
<reference evidence="2 3" key="1">
    <citation type="journal article" date="2015" name="Stand. Genomic Sci.">
        <title>Genomic Encyclopedia of Bacterial and Archaeal Type Strains, Phase III: the genomes of soil and plant-associated and newly described type strains.</title>
        <authorList>
            <person name="Whitman W.B."/>
            <person name="Woyke T."/>
            <person name="Klenk H.P."/>
            <person name="Zhou Y."/>
            <person name="Lilburn T.G."/>
            <person name="Beck B.J."/>
            <person name="De Vos P."/>
            <person name="Vandamme P."/>
            <person name="Eisen J.A."/>
            <person name="Garrity G."/>
            <person name="Hugenholtz P."/>
            <person name="Kyrpides N.C."/>
        </authorList>
    </citation>
    <scope>NUCLEOTIDE SEQUENCE [LARGE SCALE GENOMIC DNA]</scope>
    <source>
        <strain evidence="2 3">CGMCC 1.10948</strain>
    </source>
</reference>
<name>A0A562RP64_9BRAD</name>
<accession>A0A562RP64</accession>